<dbReference type="eggNOG" id="COG1388">
    <property type="taxonomic scope" value="Bacteria"/>
</dbReference>
<evidence type="ECO:0000313" key="3">
    <source>
        <dbReference type="Proteomes" id="UP000005580"/>
    </source>
</evidence>
<dbReference type="SUPFAM" id="SSF53822">
    <property type="entry name" value="Periplasmic binding protein-like I"/>
    <property type="match status" value="1"/>
</dbReference>
<dbReference type="SMART" id="SM00257">
    <property type="entry name" value="LysM"/>
    <property type="match status" value="1"/>
</dbReference>
<dbReference type="HOGENOM" id="CLU_028261_1_0_10"/>
<organism evidence="2 3">
    <name type="scientific">Hoylesella oralis ATCC 33269</name>
    <dbReference type="NCBI Taxonomy" id="873533"/>
    <lineage>
        <taxon>Bacteria</taxon>
        <taxon>Pseudomonadati</taxon>
        <taxon>Bacteroidota</taxon>
        <taxon>Bacteroidia</taxon>
        <taxon>Bacteroidales</taxon>
        <taxon>Prevotellaceae</taxon>
        <taxon>Hoylesella</taxon>
    </lineage>
</organism>
<dbReference type="InterPro" id="IPR028082">
    <property type="entry name" value="Peripla_BP_I"/>
</dbReference>
<evidence type="ECO:0000259" key="1">
    <source>
        <dbReference type="PROSITE" id="PS51782"/>
    </source>
</evidence>
<dbReference type="Proteomes" id="UP000005580">
    <property type="component" value="Unassembled WGS sequence"/>
</dbReference>
<gene>
    <name evidence="2" type="ORF">HMPREF0663_12181</name>
</gene>
<reference evidence="2" key="1">
    <citation type="submission" date="2011-01" db="EMBL/GenBank/DDBJ databases">
        <authorList>
            <person name="Muzny D."/>
            <person name="Qin X."/>
            <person name="Buhay C."/>
            <person name="Dugan-Rocha S."/>
            <person name="Ding Y."/>
            <person name="Chen G."/>
            <person name="Hawes A."/>
            <person name="Holder M."/>
            <person name="Jhangiani S."/>
            <person name="Johnson A."/>
            <person name="Khan Z."/>
            <person name="Li Z."/>
            <person name="Liu W."/>
            <person name="Liu X."/>
            <person name="Perez L."/>
            <person name="Shen H."/>
            <person name="Wang Q."/>
            <person name="Watt J."/>
            <person name="Xi L."/>
            <person name="Xin Y."/>
            <person name="Zhou J."/>
            <person name="Deng J."/>
            <person name="Jiang H."/>
            <person name="Liu Y."/>
            <person name="Qu J."/>
            <person name="Song X.-Z."/>
            <person name="Zhang L."/>
            <person name="Villasana D."/>
            <person name="Johnson A."/>
            <person name="Liu J."/>
            <person name="Liyanage D."/>
            <person name="Lorensuhewa L."/>
            <person name="Robinson T."/>
            <person name="Song A."/>
            <person name="Song B.-B."/>
            <person name="Dinh H."/>
            <person name="Thornton R."/>
            <person name="Coyle M."/>
            <person name="Francisco L."/>
            <person name="Jackson L."/>
            <person name="Javaid M."/>
            <person name="Korchina V."/>
            <person name="Kovar C."/>
            <person name="Mata R."/>
            <person name="Mathew T."/>
            <person name="Ngo R."/>
            <person name="Nguyen L."/>
            <person name="Nguyen N."/>
            <person name="Okwuonu G."/>
            <person name="Ongeri F."/>
            <person name="Pham C."/>
            <person name="Simmons D."/>
            <person name="Wilczek-Boney K."/>
            <person name="Hale W."/>
            <person name="Jakkamsetti A."/>
            <person name="Pham P."/>
            <person name="Ruth R."/>
            <person name="San Lucas F."/>
            <person name="Warren J."/>
            <person name="Zhang J."/>
            <person name="Zhao Z."/>
            <person name="Zhou C."/>
            <person name="Zhu D."/>
            <person name="Lee S."/>
            <person name="Bess C."/>
            <person name="Blankenburg K."/>
            <person name="Forbes L."/>
            <person name="Fu Q."/>
            <person name="Gubbala S."/>
            <person name="Hirani K."/>
            <person name="Jayaseelan J.C."/>
            <person name="Lara F."/>
            <person name="Munidasa M."/>
            <person name="Palculict T."/>
            <person name="Patil S."/>
            <person name="Pu L.-L."/>
            <person name="Saada N."/>
            <person name="Tang L."/>
            <person name="Weissenberger G."/>
            <person name="Zhu Y."/>
            <person name="Hemphill L."/>
            <person name="Shang Y."/>
            <person name="Youmans B."/>
            <person name="Ayvaz T."/>
            <person name="Ross M."/>
            <person name="Santibanez J."/>
            <person name="Aqrawi P."/>
            <person name="Gross S."/>
            <person name="Joshi V."/>
            <person name="Fowler G."/>
            <person name="Nazareth L."/>
            <person name="Reid J."/>
            <person name="Worley K."/>
            <person name="Petrosino J."/>
            <person name="Highlander S."/>
            <person name="Gibbs R."/>
        </authorList>
    </citation>
    <scope>NUCLEOTIDE SEQUENCE [LARGE SCALE GENOMIC DNA]</scope>
    <source>
        <strain evidence="2">ATCC 33269</strain>
    </source>
</reference>
<dbReference type="AlphaFoldDB" id="E7RSB3"/>
<dbReference type="CDD" id="cd00118">
    <property type="entry name" value="LysM"/>
    <property type="match status" value="1"/>
</dbReference>
<evidence type="ECO:0000313" key="2">
    <source>
        <dbReference type="EMBL" id="EFZ36114.1"/>
    </source>
</evidence>
<dbReference type="Gene3D" id="3.40.50.2300">
    <property type="match status" value="1"/>
</dbReference>
<comment type="caution">
    <text evidence="2">The sequence shown here is derived from an EMBL/GenBank/DDBJ whole genome shotgun (WGS) entry which is preliminary data.</text>
</comment>
<dbReference type="Gene3D" id="3.10.350.10">
    <property type="entry name" value="LysM domain"/>
    <property type="match status" value="1"/>
</dbReference>
<dbReference type="PROSITE" id="PS51782">
    <property type="entry name" value="LYSM"/>
    <property type="match status" value="1"/>
</dbReference>
<dbReference type="Pfam" id="PF01476">
    <property type="entry name" value="LysM"/>
    <property type="match status" value="1"/>
</dbReference>
<dbReference type="EMBL" id="AEPE02000006">
    <property type="protein sequence ID" value="EFZ36114.1"/>
    <property type="molecule type" value="Genomic_DNA"/>
</dbReference>
<keyword evidence="3" id="KW-1185">Reference proteome</keyword>
<dbReference type="SUPFAM" id="SSF54106">
    <property type="entry name" value="LysM domain"/>
    <property type="match status" value="1"/>
</dbReference>
<protein>
    <submittedName>
        <fullName evidence="2">LysM domain protein</fullName>
    </submittedName>
</protein>
<accession>E7RSB3</accession>
<dbReference type="InterPro" id="IPR036779">
    <property type="entry name" value="LysM_dom_sf"/>
</dbReference>
<feature type="domain" description="LysM" evidence="1">
    <location>
        <begin position="29"/>
        <end position="75"/>
    </location>
</feature>
<sequence length="454" mass="52144">MKYILRYFLTLIFISCISWSFAQTKTWREIYKVKKKDTIFGIARKYDISIMELMDANPDMKLEGYSLKKGDNVYIPYAKDKKVETKVPVVSEKIKRSTDDIRKRAVHIGIMLPLHDADGDGKRMVEYYRGILMACDSLKKEGISTTVSAWNIPQEADITQTLAADGVKDCDIIFGPLYTKQVKPLAGFCKKNDIMMVVPFSISGNDIASNPEMFQVYQSPELFNDMVLNAYMERFSGYHAVFVDCNDTTSKKGVFTYSLRKRLESKGLKYSITNLKSSEVNFAKAFSRTQPNIVILNTGRSPELNVALAKLDGLKVNEPSISISLFGYTEWLMYTKVYLNYFYKYDAYIPTSFYYNAVDRKTQHLENGYRHWFKTDLQYALPRFAVTGYDHANFFIRGLHLQGKTFSGSKYAVRYKALQTPLNFKKLGSGGGAVNRNFMLIHYNRNQTIESITY</sequence>
<dbReference type="STRING" id="28134.SAMN05444288_2219"/>
<dbReference type="RefSeq" id="WP_004370395.1">
    <property type="nucleotide sequence ID" value="NZ_GL833119.1"/>
</dbReference>
<proteinExistence type="predicted"/>
<dbReference type="InterPro" id="IPR018392">
    <property type="entry name" value="LysM"/>
</dbReference>
<name>E7RSB3_9BACT</name>